<dbReference type="GO" id="GO:0005886">
    <property type="term" value="C:plasma membrane"/>
    <property type="evidence" value="ECO:0007669"/>
    <property type="project" value="UniProtKB-SubCell"/>
</dbReference>
<evidence type="ECO:0000259" key="11">
    <source>
        <dbReference type="Pfam" id="PF00482"/>
    </source>
</evidence>
<dbReference type="PROSITE" id="PS00874">
    <property type="entry name" value="T2SP_F"/>
    <property type="match status" value="1"/>
</dbReference>
<evidence type="ECO:0000313" key="13">
    <source>
        <dbReference type="Proteomes" id="UP000601171"/>
    </source>
</evidence>
<evidence type="ECO:0000256" key="5">
    <source>
        <dbReference type="ARBA" id="ARBA00022519"/>
    </source>
</evidence>
<dbReference type="Gene3D" id="1.20.81.30">
    <property type="entry name" value="Type II secretion system (T2SS), domain F"/>
    <property type="match status" value="2"/>
</dbReference>
<dbReference type="EMBL" id="JACRTG010000020">
    <property type="protein sequence ID" value="MBC8588457.1"/>
    <property type="molecule type" value="Genomic_DNA"/>
</dbReference>
<dbReference type="AlphaFoldDB" id="A0A926EXS7"/>
<evidence type="ECO:0000256" key="6">
    <source>
        <dbReference type="ARBA" id="ARBA00022692"/>
    </source>
</evidence>
<evidence type="ECO:0000256" key="4">
    <source>
        <dbReference type="ARBA" id="ARBA00022475"/>
    </source>
</evidence>
<dbReference type="PRINTS" id="PR00812">
    <property type="entry name" value="BCTERIALGSPF"/>
</dbReference>
<name>A0A926EXS7_9FIRM</name>
<keyword evidence="3 9" id="KW-0813">Transport</keyword>
<evidence type="ECO:0000256" key="1">
    <source>
        <dbReference type="ARBA" id="ARBA00004429"/>
    </source>
</evidence>
<feature type="domain" description="Type II secretion system protein GspF" evidence="11">
    <location>
        <begin position="269"/>
        <end position="391"/>
    </location>
</feature>
<evidence type="ECO:0000256" key="2">
    <source>
        <dbReference type="ARBA" id="ARBA00005745"/>
    </source>
</evidence>
<evidence type="ECO:0000256" key="9">
    <source>
        <dbReference type="RuleBase" id="RU003923"/>
    </source>
</evidence>
<dbReference type="PANTHER" id="PTHR30012">
    <property type="entry name" value="GENERAL SECRETION PATHWAY PROTEIN"/>
    <property type="match status" value="1"/>
</dbReference>
<dbReference type="InterPro" id="IPR042094">
    <property type="entry name" value="T2SS_GspF_sf"/>
</dbReference>
<dbReference type="FunFam" id="1.20.81.30:FF:000001">
    <property type="entry name" value="Type II secretion system protein F"/>
    <property type="match status" value="2"/>
</dbReference>
<dbReference type="InterPro" id="IPR001992">
    <property type="entry name" value="T2SS_GspF/T4SS_PilC_CS"/>
</dbReference>
<dbReference type="RefSeq" id="WP_262429913.1">
    <property type="nucleotide sequence ID" value="NZ_JACRTG010000020.1"/>
</dbReference>
<evidence type="ECO:0000256" key="7">
    <source>
        <dbReference type="ARBA" id="ARBA00022989"/>
    </source>
</evidence>
<keyword evidence="5" id="KW-0997">Cell inner membrane</keyword>
<feature type="transmembrane region" description="Helical" evidence="10">
    <location>
        <begin position="166"/>
        <end position="192"/>
    </location>
</feature>
<gene>
    <name evidence="12" type="ORF">H8707_09405</name>
</gene>
<evidence type="ECO:0000256" key="10">
    <source>
        <dbReference type="SAM" id="Phobius"/>
    </source>
</evidence>
<evidence type="ECO:0000313" key="12">
    <source>
        <dbReference type="EMBL" id="MBC8588457.1"/>
    </source>
</evidence>
<comment type="caution">
    <text evidence="12">The sequence shown here is derived from an EMBL/GenBank/DDBJ whole genome shotgun (WGS) entry which is preliminary data.</text>
</comment>
<dbReference type="InterPro" id="IPR018076">
    <property type="entry name" value="T2SS_GspF_dom"/>
</dbReference>
<keyword evidence="8 10" id="KW-0472">Membrane</keyword>
<comment type="subcellular location">
    <subcellularLocation>
        <location evidence="1">Cell inner membrane</location>
        <topology evidence="1">Multi-pass membrane protein</topology>
    </subcellularLocation>
    <subcellularLocation>
        <location evidence="9">Cell membrane</location>
        <topology evidence="9">Multi-pass membrane protein</topology>
    </subcellularLocation>
</comment>
<feature type="transmembrane region" description="Helical" evidence="10">
    <location>
        <begin position="220"/>
        <end position="237"/>
    </location>
</feature>
<comment type="similarity">
    <text evidence="2 9">Belongs to the GSP F family.</text>
</comment>
<keyword evidence="13" id="KW-1185">Reference proteome</keyword>
<keyword evidence="7 10" id="KW-1133">Transmembrane helix</keyword>
<sequence length="399" mass="44472">MVFKYKSVSQTGQIIEGFFEANDESDVVSMIKDKNHMPLLVERDIKADAKVELFTPKVKKKDLAVFCRQFYTMIDAGLGIVKCLDILAVQAENKTLCKAIIFINEDVQKGLVLSEAMKKHKNIFPTILTSMVEAGEISGNLDTIMERMAIHFEKENKLENKIKSSLIYPMILIIVSVAVVIFMLVFVLPTFIGMFESSDSPLPGPTRIMLSLSESLNTHWYIYGVVLLSLIIGTHVYKKTNSGKRFLDSLKLKIPIINTTTSKIITSRFTRTLSTLISSGIPLIQALEVVGRVVNNVVVEKGINDGIENIRKGIPLSRTIKDIGIFPPMVDSMIKVGEESGALDDILYKTADFYDEEVETNLQRLTTLIEPILIVGMALIIGFIVIAMAMPMFDVVNTI</sequence>
<proteinExistence type="inferred from homology"/>
<organism evidence="12 13">
    <name type="scientific">Paratissierella segnis</name>
    <dbReference type="NCBI Taxonomy" id="2763679"/>
    <lineage>
        <taxon>Bacteria</taxon>
        <taxon>Bacillati</taxon>
        <taxon>Bacillota</taxon>
        <taxon>Tissierellia</taxon>
        <taxon>Tissierellales</taxon>
        <taxon>Tissierellaceae</taxon>
        <taxon>Paratissierella</taxon>
    </lineage>
</organism>
<evidence type="ECO:0000256" key="8">
    <source>
        <dbReference type="ARBA" id="ARBA00023136"/>
    </source>
</evidence>
<accession>A0A926EXS7</accession>
<dbReference type="Pfam" id="PF00482">
    <property type="entry name" value="T2SSF"/>
    <property type="match status" value="2"/>
</dbReference>
<keyword evidence="6 9" id="KW-0812">Transmembrane</keyword>
<evidence type="ECO:0000256" key="3">
    <source>
        <dbReference type="ARBA" id="ARBA00022448"/>
    </source>
</evidence>
<dbReference type="InterPro" id="IPR003004">
    <property type="entry name" value="GspF/PilC"/>
</dbReference>
<feature type="domain" description="Type II secretion system protein GspF" evidence="11">
    <location>
        <begin position="66"/>
        <end position="189"/>
    </location>
</feature>
<feature type="transmembrane region" description="Helical" evidence="10">
    <location>
        <begin position="372"/>
        <end position="393"/>
    </location>
</feature>
<reference evidence="12" key="1">
    <citation type="submission" date="2020-08" db="EMBL/GenBank/DDBJ databases">
        <title>Genome public.</title>
        <authorList>
            <person name="Liu C."/>
            <person name="Sun Q."/>
        </authorList>
    </citation>
    <scope>NUCLEOTIDE SEQUENCE</scope>
    <source>
        <strain evidence="12">BX21</strain>
    </source>
</reference>
<keyword evidence="4" id="KW-1003">Cell membrane</keyword>
<dbReference type="Proteomes" id="UP000601171">
    <property type="component" value="Unassembled WGS sequence"/>
</dbReference>
<dbReference type="PANTHER" id="PTHR30012:SF0">
    <property type="entry name" value="TYPE II SECRETION SYSTEM PROTEIN F-RELATED"/>
    <property type="match status" value="1"/>
</dbReference>
<protein>
    <submittedName>
        <fullName evidence="12">Type II secretion system F family protein</fullName>
    </submittedName>
</protein>
<dbReference type="GO" id="GO:0009306">
    <property type="term" value="P:protein secretion"/>
    <property type="evidence" value="ECO:0007669"/>
    <property type="project" value="InterPro"/>
</dbReference>